<dbReference type="Pfam" id="PF02661">
    <property type="entry name" value="Fic"/>
    <property type="match status" value="1"/>
</dbReference>
<feature type="binding site" evidence="2">
    <location>
        <begin position="180"/>
        <end position="187"/>
    </location>
    <ligand>
        <name>ATP</name>
        <dbReference type="ChEBI" id="CHEBI:30616"/>
    </ligand>
</feature>
<evidence type="ECO:0000256" key="1">
    <source>
        <dbReference type="PIRSR" id="PIRSR640198-1"/>
    </source>
</evidence>
<evidence type="ECO:0000313" key="5">
    <source>
        <dbReference type="EMBL" id="CBX29039.1"/>
    </source>
</evidence>
<dbReference type="Gene3D" id="1.10.10.10">
    <property type="entry name" value="Winged helix-like DNA-binding domain superfamily/Winged helix DNA-binding domain"/>
    <property type="match status" value="1"/>
</dbReference>
<dbReference type="InterPro" id="IPR003812">
    <property type="entry name" value="Fido"/>
</dbReference>
<name>E1YEP5_9BACT</name>
<dbReference type="InterPro" id="IPR040198">
    <property type="entry name" value="Fido_containing"/>
</dbReference>
<keyword evidence="2" id="KW-0547">Nucleotide-binding</keyword>
<accession>E1YEP5</accession>
<feature type="domain" description="Fido" evidence="4">
    <location>
        <begin position="97"/>
        <end position="239"/>
    </location>
</feature>
<reference evidence="5" key="1">
    <citation type="journal article" date="2011" name="Environ. Microbiol.">
        <title>Genomic insights into the metabolic potential of the polycyclic aromatic hydrocarbon degrading sulfate-reducing Deltaproteobacterium N47.</title>
        <authorList>
            <person name="Bergmann F."/>
            <person name="Selesi D."/>
            <person name="Weinmaier T."/>
            <person name="Tischler P."/>
            <person name="Rattei T."/>
            <person name="Meckenstock R.U."/>
        </authorList>
    </citation>
    <scope>NUCLEOTIDE SEQUENCE</scope>
</reference>
<feature type="active site" evidence="1">
    <location>
        <position position="176"/>
    </location>
</feature>
<evidence type="ECO:0000256" key="3">
    <source>
        <dbReference type="PIRSR" id="PIRSR640198-3"/>
    </source>
</evidence>
<dbReference type="Gene3D" id="1.10.3290.10">
    <property type="entry name" value="Fido-like domain"/>
    <property type="match status" value="1"/>
</dbReference>
<dbReference type="EMBL" id="FR695872">
    <property type="protein sequence ID" value="CBX29039.1"/>
    <property type="molecule type" value="Genomic_DNA"/>
</dbReference>
<dbReference type="AlphaFoldDB" id="E1YEP5"/>
<evidence type="ECO:0000259" key="4">
    <source>
        <dbReference type="PROSITE" id="PS51459"/>
    </source>
</evidence>
<protein>
    <recommendedName>
        <fullName evidence="4">Fido domain-containing protein</fullName>
    </recommendedName>
</protein>
<evidence type="ECO:0000256" key="2">
    <source>
        <dbReference type="PIRSR" id="PIRSR640198-2"/>
    </source>
</evidence>
<keyword evidence="2" id="KW-0067">ATP-binding</keyword>
<dbReference type="PROSITE" id="PS51459">
    <property type="entry name" value="FIDO"/>
    <property type="match status" value="1"/>
</dbReference>
<feature type="site" description="Important for autoinhibition of adenylyltransferase activity" evidence="3">
    <location>
        <position position="53"/>
    </location>
</feature>
<dbReference type="PANTHER" id="PTHR13504:SF38">
    <property type="entry name" value="FIDO DOMAIN-CONTAINING PROTEIN"/>
    <property type="match status" value="1"/>
</dbReference>
<organism evidence="5">
    <name type="scientific">uncultured Desulfobacterium sp</name>
    <dbReference type="NCBI Taxonomy" id="201089"/>
    <lineage>
        <taxon>Bacteria</taxon>
        <taxon>Pseudomonadati</taxon>
        <taxon>Thermodesulfobacteriota</taxon>
        <taxon>Desulfobacteria</taxon>
        <taxon>Desulfobacterales</taxon>
        <taxon>Desulfobacteriaceae</taxon>
        <taxon>Desulfobacterium</taxon>
        <taxon>environmental samples</taxon>
    </lineage>
</organism>
<dbReference type="InterPro" id="IPR036597">
    <property type="entry name" value="Fido-like_dom_sf"/>
</dbReference>
<gene>
    <name evidence="5" type="ORF">N47_J00200</name>
</gene>
<dbReference type="SUPFAM" id="SSF140931">
    <property type="entry name" value="Fic-like"/>
    <property type="match status" value="1"/>
</dbReference>
<dbReference type="InterPro" id="IPR036388">
    <property type="entry name" value="WH-like_DNA-bd_sf"/>
</dbReference>
<proteinExistence type="predicted"/>
<dbReference type="PANTHER" id="PTHR13504">
    <property type="entry name" value="FIDO DOMAIN-CONTAINING PROTEIN DDB_G0283145"/>
    <property type="match status" value="1"/>
</dbReference>
<dbReference type="GO" id="GO:0005524">
    <property type="term" value="F:ATP binding"/>
    <property type="evidence" value="ECO:0007669"/>
    <property type="project" value="UniProtKB-KW"/>
</dbReference>
<sequence length="320" mass="36457">MKPPYEITNTILSLYGRITEALGICKSLLLVKPEARLRRQNRIRTIHSSLAIEGNTLGIDNISAILDKTPVIGPKKDILEVKNAIAAYDKLPFFGPFSINDFLKAHDVLMNGLVERSGSFRNIQVGILKGNDVSHIAPGYDRVPGLMNDLFQYVKKDSDIDIIKSCVFHYEMEFIHPFEDGNGRMGRFWQTRLLMSVNPIFEFVPVEKVIKENQDKYYEALEESDSTGRSTKFIEFMLDAINKSLRETIDEANVPNIDHKKRVESALIELNDWFDRKDYMRVCKGISTATASRDLKQMLDDELIDISGIGRMTKYKKKGG</sequence>
<feature type="binding site" evidence="2">
    <location>
        <begin position="217"/>
        <end position="218"/>
    </location>
    <ligand>
        <name>ATP</name>
        <dbReference type="ChEBI" id="CHEBI:30616"/>
    </ligand>
</feature>